<dbReference type="RefSeq" id="WP_123327169.1">
    <property type="nucleotide sequence ID" value="NZ_JBHRSX010000008.1"/>
</dbReference>
<sequence>MDCPKCHGHFEHISTPAGVVERCSTCHGLWFDVMEHKELKDFASALDTGDKKMGSLYSEISDINCPVCPNIKMLEMTDSAQRHIHFESCPQCHGRFYDAGEYVDYATISVSDFLKRFGLRK</sequence>
<dbReference type="EMBL" id="JBHRSX010000008">
    <property type="protein sequence ID" value="MFC3200811.1"/>
    <property type="molecule type" value="Genomic_DNA"/>
</dbReference>
<dbReference type="Pfam" id="PF13453">
    <property type="entry name" value="Zn_ribbon_TFIIB"/>
    <property type="match status" value="2"/>
</dbReference>
<protein>
    <submittedName>
        <fullName evidence="2">Zf-TFIIB domain-containing protein</fullName>
    </submittedName>
</protein>
<dbReference type="InterPro" id="IPR036280">
    <property type="entry name" value="Multihaem_cyt_sf"/>
</dbReference>
<feature type="domain" description="Transcription factor zinc-finger" evidence="1">
    <location>
        <begin position="2"/>
        <end position="39"/>
    </location>
</feature>
<organism evidence="2 3">
    <name type="scientific">Alteromonas oceani</name>
    <dbReference type="NCBI Taxonomy" id="2071609"/>
    <lineage>
        <taxon>Bacteria</taxon>
        <taxon>Pseudomonadati</taxon>
        <taxon>Pseudomonadota</taxon>
        <taxon>Gammaproteobacteria</taxon>
        <taxon>Alteromonadales</taxon>
        <taxon>Alteromonadaceae</taxon>
        <taxon>Alteromonas/Salinimonas group</taxon>
        <taxon>Alteromonas</taxon>
    </lineage>
</organism>
<feature type="domain" description="Transcription factor zinc-finger" evidence="1">
    <location>
        <begin position="64"/>
        <end position="104"/>
    </location>
</feature>
<dbReference type="InterPro" id="IPR027392">
    <property type="entry name" value="TF_Znf"/>
</dbReference>
<dbReference type="SUPFAM" id="SSF48695">
    <property type="entry name" value="Multiheme cytochromes"/>
    <property type="match status" value="1"/>
</dbReference>
<evidence type="ECO:0000313" key="2">
    <source>
        <dbReference type="EMBL" id="MFC3200811.1"/>
    </source>
</evidence>
<proteinExistence type="predicted"/>
<reference evidence="3" key="1">
    <citation type="journal article" date="2019" name="Int. J. Syst. Evol. Microbiol.">
        <title>The Global Catalogue of Microorganisms (GCM) 10K type strain sequencing project: providing services to taxonomists for standard genome sequencing and annotation.</title>
        <authorList>
            <consortium name="The Broad Institute Genomics Platform"/>
            <consortium name="The Broad Institute Genome Sequencing Center for Infectious Disease"/>
            <person name="Wu L."/>
            <person name="Ma J."/>
        </authorList>
    </citation>
    <scope>NUCLEOTIDE SEQUENCE [LARGE SCALE GENOMIC DNA]</scope>
    <source>
        <strain evidence="3">KCTC 52449</strain>
    </source>
</reference>
<comment type="caution">
    <text evidence="2">The sequence shown here is derived from an EMBL/GenBank/DDBJ whole genome shotgun (WGS) entry which is preliminary data.</text>
</comment>
<keyword evidence="3" id="KW-1185">Reference proteome</keyword>
<evidence type="ECO:0000259" key="1">
    <source>
        <dbReference type="Pfam" id="PF13453"/>
    </source>
</evidence>
<name>A0ABV7JXC6_9ALTE</name>
<evidence type="ECO:0000313" key="3">
    <source>
        <dbReference type="Proteomes" id="UP001595477"/>
    </source>
</evidence>
<accession>A0ABV7JXC6</accession>
<gene>
    <name evidence="2" type="ORF">ACFOEW_03120</name>
</gene>
<dbReference type="Proteomes" id="UP001595477">
    <property type="component" value="Unassembled WGS sequence"/>
</dbReference>